<dbReference type="SUPFAM" id="SSF55298">
    <property type="entry name" value="YjgF-like"/>
    <property type="match status" value="1"/>
</dbReference>
<dbReference type="Proteomes" id="UP000439780">
    <property type="component" value="Unassembled WGS sequence"/>
</dbReference>
<dbReference type="PANTHER" id="PTHR43857">
    <property type="entry name" value="BLR7761 PROTEIN"/>
    <property type="match status" value="1"/>
</dbReference>
<gene>
    <name evidence="1" type="ORF">GRI58_10680</name>
</gene>
<reference evidence="1 2" key="1">
    <citation type="submission" date="2019-12" db="EMBL/GenBank/DDBJ databases">
        <title>Genomic-based taxomic classification of the family Erythrobacteraceae.</title>
        <authorList>
            <person name="Xu L."/>
        </authorList>
    </citation>
    <scope>NUCLEOTIDE SEQUENCE [LARGE SCALE GENOMIC DNA]</scope>
    <source>
        <strain evidence="1 2">KEMB 9005-328</strain>
    </source>
</reference>
<organism evidence="1 2">
    <name type="scientific">Qipengyuania algicida</name>
    <dbReference type="NCBI Taxonomy" id="1836209"/>
    <lineage>
        <taxon>Bacteria</taxon>
        <taxon>Pseudomonadati</taxon>
        <taxon>Pseudomonadota</taxon>
        <taxon>Alphaproteobacteria</taxon>
        <taxon>Sphingomonadales</taxon>
        <taxon>Erythrobacteraceae</taxon>
        <taxon>Qipengyuania</taxon>
    </lineage>
</organism>
<protein>
    <submittedName>
        <fullName evidence="1">RidA family protein</fullName>
    </submittedName>
</protein>
<comment type="caution">
    <text evidence="1">The sequence shown here is derived from an EMBL/GenBank/DDBJ whole genome shotgun (WGS) entry which is preliminary data.</text>
</comment>
<dbReference type="InterPro" id="IPR006175">
    <property type="entry name" value="YjgF/YER057c/UK114"/>
</dbReference>
<keyword evidence="2" id="KW-1185">Reference proteome</keyword>
<dbReference type="EMBL" id="WTYA01000007">
    <property type="protein sequence ID" value="MXP29285.1"/>
    <property type="molecule type" value="Genomic_DNA"/>
</dbReference>
<accession>A0A845AKA2</accession>
<sequence>MANKRINPASLYDSVSYGFSHAVLSEGGRTLHLAGQVAWDKDCNIVGAGDLTAQTHQALANLQTVLEEVGAGPDNIVRLRTYVVDHSPDKLALVLPAIGEFYGNTTPAPNTFLGVAALALPDFLVEIEATAVID</sequence>
<dbReference type="InterPro" id="IPR035959">
    <property type="entry name" value="RutC-like_sf"/>
</dbReference>
<dbReference type="AlphaFoldDB" id="A0A845AKA2"/>
<proteinExistence type="predicted"/>
<dbReference type="PANTHER" id="PTHR43857:SF1">
    <property type="entry name" value="YJGH FAMILY PROTEIN"/>
    <property type="match status" value="1"/>
</dbReference>
<name>A0A845AKA2_9SPHN</name>
<dbReference type="Gene3D" id="3.30.1330.40">
    <property type="entry name" value="RutC-like"/>
    <property type="match status" value="1"/>
</dbReference>
<dbReference type="OrthoDB" id="9808943at2"/>
<evidence type="ECO:0000313" key="1">
    <source>
        <dbReference type="EMBL" id="MXP29285.1"/>
    </source>
</evidence>
<dbReference type="CDD" id="cd00448">
    <property type="entry name" value="YjgF_YER057c_UK114_family"/>
    <property type="match status" value="1"/>
</dbReference>
<dbReference type="RefSeq" id="WP_160753566.1">
    <property type="nucleotide sequence ID" value="NZ_WTYA01000007.1"/>
</dbReference>
<evidence type="ECO:0000313" key="2">
    <source>
        <dbReference type="Proteomes" id="UP000439780"/>
    </source>
</evidence>
<dbReference type="Pfam" id="PF01042">
    <property type="entry name" value="Ribonuc_L-PSP"/>
    <property type="match status" value="1"/>
</dbReference>